<proteinExistence type="inferred from homology"/>
<keyword evidence="3" id="KW-1003">Cell membrane</keyword>
<dbReference type="SUPFAM" id="SSF161098">
    <property type="entry name" value="MetI-like"/>
    <property type="match status" value="1"/>
</dbReference>
<dbReference type="GO" id="GO:0005886">
    <property type="term" value="C:plasma membrane"/>
    <property type="evidence" value="ECO:0007669"/>
    <property type="project" value="UniProtKB-SubCell"/>
</dbReference>
<keyword evidence="6 7" id="KW-0472">Membrane</keyword>
<dbReference type="PANTHER" id="PTHR30151">
    <property type="entry name" value="ALKANE SULFONATE ABC TRANSPORTER-RELATED, MEMBRANE SUBUNIT"/>
    <property type="match status" value="1"/>
</dbReference>
<dbReference type="Gene3D" id="1.10.3720.10">
    <property type="entry name" value="MetI-like"/>
    <property type="match status" value="1"/>
</dbReference>
<keyword evidence="5 7" id="KW-1133">Transmembrane helix</keyword>
<comment type="subcellular location">
    <subcellularLocation>
        <location evidence="1 7">Cell membrane</location>
        <topology evidence="1 7">Multi-pass membrane protein</topology>
    </subcellularLocation>
</comment>
<evidence type="ECO:0000256" key="3">
    <source>
        <dbReference type="ARBA" id="ARBA00022475"/>
    </source>
</evidence>
<feature type="transmembrane region" description="Helical" evidence="7">
    <location>
        <begin position="239"/>
        <end position="260"/>
    </location>
</feature>
<comment type="similarity">
    <text evidence="7">Belongs to the binding-protein-dependent transport system permease family.</text>
</comment>
<dbReference type="GO" id="GO:0055085">
    <property type="term" value="P:transmembrane transport"/>
    <property type="evidence" value="ECO:0007669"/>
    <property type="project" value="InterPro"/>
</dbReference>
<evidence type="ECO:0000256" key="4">
    <source>
        <dbReference type="ARBA" id="ARBA00022692"/>
    </source>
</evidence>
<dbReference type="CDD" id="cd06261">
    <property type="entry name" value="TM_PBP2"/>
    <property type="match status" value="1"/>
</dbReference>
<dbReference type="InterPro" id="IPR035906">
    <property type="entry name" value="MetI-like_sf"/>
</dbReference>
<evidence type="ECO:0000256" key="5">
    <source>
        <dbReference type="ARBA" id="ARBA00022989"/>
    </source>
</evidence>
<feature type="transmembrane region" description="Helical" evidence="7">
    <location>
        <begin position="125"/>
        <end position="152"/>
    </location>
</feature>
<evidence type="ECO:0000313" key="9">
    <source>
        <dbReference type="EMBL" id="VVE86259.1"/>
    </source>
</evidence>
<keyword evidence="4 7" id="KW-0812">Transmembrane</keyword>
<dbReference type="EMBL" id="CABPST010000001">
    <property type="protein sequence ID" value="VVE86259.1"/>
    <property type="molecule type" value="Genomic_DNA"/>
</dbReference>
<evidence type="ECO:0000256" key="6">
    <source>
        <dbReference type="ARBA" id="ARBA00023136"/>
    </source>
</evidence>
<evidence type="ECO:0000259" key="8">
    <source>
        <dbReference type="PROSITE" id="PS50928"/>
    </source>
</evidence>
<keyword evidence="2 7" id="KW-0813">Transport</keyword>
<keyword evidence="10" id="KW-1185">Reference proteome</keyword>
<name>A0A5E5BK66_9BURK</name>
<accession>A0A5E5BK66</accession>
<evidence type="ECO:0000256" key="2">
    <source>
        <dbReference type="ARBA" id="ARBA00022448"/>
    </source>
</evidence>
<evidence type="ECO:0000256" key="1">
    <source>
        <dbReference type="ARBA" id="ARBA00004651"/>
    </source>
</evidence>
<dbReference type="InterPro" id="IPR000515">
    <property type="entry name" value="MetI-like"/>
</dbReference>
<feature type="domain" description="ABC transmembrane type-1" evidence="8">
    <location>
        <begin position="77"/>
        <end position="258"/>
    </location>
</feature>
<evidence type="ECO:0000313" key="10">
    <source>
        <dbReference type="Proteomes" id="UP000382040"/>
    </source>
</evidence>
<feature type="transmembrane region" description="Helical" evidence="7">
    <location>
        <begin position="207"/>
        <end position="227"/>
    </location>
</feature>
<sequence>MSAQATRAFAGADGRYEDIVMNRTEHSIRLGIVAGLLLLIEGLCRTGAIPASVMIAPSAMAAHAIEILREGRFTHDIVTSFANIAVASVCAVGLGFAAGLAIHAMPGVRRALEPLIASYYAVPTFAFYPVFIVLFGVGALPIIAIATLLAIVSMITATMTGLDRIPQSFSKTARVMRLDRWQTVWHIKLPAALPHLFSGVRLAVSHAFIGVIASEFILSGSGIGYAISYAYNNFENADMYALMLLVLVTVTLVNSVLNHVDRRFQALGRR</sequence>
<dbReference type="AlphaFoldDB" id="A0A5E5BK66"/>
<dbReference type="PANTHER" id="PTHR30151:SF0">
    <property type="entry name" value="ABC TRANSPORTER PERMEASE PROTEIN MJ0413-RELATED"/>
    <property type="match status" value="1"/>
</dbReference>
<reference evidence="9 10" key="1">
    <citation type="submission" date="2019-08" db="EMBL/GenBank/DDBJ databases">
        <authorList>
            <person name="Peeters C."/>
        </authorList>
    </citation>
    <scope>NUCLEOTIDE SEQUENCE [LARGE SCALE GENOMIC DNA]</scope>
    <source>
        <strain evidence="9 10">LMG 20603</strain>
    </source>
</reference>
<dbReference type="Proteomes" id="UP000382040">
    <property type="component" value="Unassembled WGS sequence"/>
</dbReference>
<dbReference type="Pfam" id="PF00528">
    <property type="entry name" value="BPD_transp_1"/>
    <property type="match status" value="1"/>
</dbReference>
<protein>
    <submittedName>
        <fullName evidence="9">ABC transporter</fullName>
    </submittedName>
</protein>
<evidence type="ECO:0000256" key="7">
    <source>
        <dbReference type="RuleBase" id="RU363032"/>
    </source>
</evidence>
<gene>
    <name evidence="9" type="ORF">PBR20603_00178</name>
</gene>
<organism evidence="9 10">
    <name type="scientific">Pandoraea bronchicola</name>
    <dbReference type="NCBI Taxonomy" id="2508287"/>
    <lineage>
        <taxon>Bacteria</taxon>
        <taxon>Pseudomonadati</taxon>
        <taxon>Pseudomonadota</taxon>
        <taxon>Betaproteobacteria</taxon>
        <taxon>Burkholderiales</taxon>
        <taxon>Burkholderiaceae</taxon>
        <taxon>Pandoraea</taxon>
    </lineage>
</organism>
<feature type="transmembrane region" description="Helical" evidence="7">
    <location>
        <begin position="80"/>
        <end position="105"/>
    </location>
</feature>
<dbReference type="PROSITE" id="PS50928">
    <property type="entry name" value="ABC_TM1"/>
    <property type="match status" value="1"/>
</dbReference>